<evidence type="ECO:0000256" key="1">
    <source>
        <dbReference type="ARBA" id="ARBA00004323"/>
    </source>
</evidence>
<evidence type="ECO:0000256" key="3">
    <source>
        <dbReference type="ARBA" id="ARBA00022676"/>
    </source>
</evidence>
<evidence type="ECO:0000256" key="5">
    <source>
        <dbReference type="ARBA" id="ARBA00023034"/>
    </source>
</evidence>
<organism evidence="8 9">
    <name type="scientific">Dioscorea zingiberensis</name>
    <dbReference type="NCBI Taxonomy" id="325984"/>
    <lineage>
        <taxon>Eukaryota</taxon>
        <taxon>Viridiplantae</taxon>
        <taxon>Streptophyta</taxon>
        <taxon>Embryophyta</taxon>
        <taxon>Tracheophyta</taxon>
        <taxon>Spermatophyta</taxon>
        <taxon>Magnoliopsida</taxon>
        <taxon>Liliopsida</taxon>
        <taxon>Dioscoreales</taxon>
        <taxon>Dioscoreaceae</taxon>
        <taxon>Dioscorea</taxon>
    </lineage>
</organism>
<dbReference type="Proteomes" id="UP001085076">
    <property type="component" value="Unassembled WGS sequence"/>
</dbReference>
<keyword evidence="5" id="KW-0333">Golgi apparatus</keyword>
<feature type="chain" id="PRO_5039424702" description="Exostosin GT47 domain-containing protein" evidence="6">
    <location>
        <begin position="27"/>
        <end position="471"/>
    </location>
</feature>
<keyword evidence="3" id="KW-0328">Glycosyltransferase</keyword>
<dbReference type="InterPro" id="IPR040911">
    <property type="entry name" value="Exostosin_GT47"/>
</dbReference>
<dbReference type="OrthoDB" id="1924787at2759"/>
<evidence type="ECO:0000256" key="4">
    <source>
        <dbReference type="ARBA" id="ARBA00022968"/>
    </source>
</evidence>
<dbReference type="AlphaFoldDB" id="A0A9D5BSX6"/>
<keyword evidence="4" id="KW-0812">Transmembrane</keyword>
<dbReference type="InterPro" id="IPR004263">
    <property type="entry name" value="Exostosin"/>
</dbReference>
<evidence type="ECO:0000313" key="8">
    <source>
        <dbReference type="EMBL" id="KAJ0960232.1"/>
    </source>
</evidence>
<dbReference type="PANTHER" id="PTHR11062">
    <property type="entry name" value="EXOSTOSIN HEPARAN SULFATE GLYCOSYLTRANSFERASE -RELATED"/>
    <property type="match status" value="1"/>
</dbReference>
<dbReference type="Pfam" id="PF03016">
    <property type="entry name" value="Exostosin_GT47"/>
    <property type="match status" value="1"/>
</dbReference>
<comment type="caution">
    <text evidence="8">The sequence shown here is derived from an EMBL/GenBank/DDBJ whole genome shotgun (WGS) entry which is preliminary data.</text>
</comment>
<dbReference type="GO" id="GO:0016757">
    <property type="term" value="F:glycosyltransferase activity"/>
    <property type="evidence" value="ECO:0007669"/>
    <property type="project" value="UniProtKB-KW"/>
</dbReference>
<keyword evidence="4" id="KW-0735">Signal-anchor</keyword>
<evidence type="ECO:0000256" key="6">
    <source>
        <dbReference type="SAM" id="SignalP"/>
    </source>
</evidence>
<dbReference type="GO" id="GO:0000139">
    <property type="term" value="C:Golgi membrane"/>
    <property type="evidence" value="ECO:0007669"/>
    <property type="project" value="UniProtKB-SubCell"/>
</dbReference>
<keyword evidence="6" id="KW-0732">Signal</keyword>
<proteinExistence type="inferred from homology"/>
<evidence type="ECO:0000313" key="9">
    <source>
        <dbReference type="Proteomes" id="UP001085076"/>
    </source>
</evidence>
<reference evidence="8 9" key="1">
    <citation type="journal article" date="2022" name="Hortic Res">
        <title>The genome of Dioscorea zingiberensis sheds light on the biosynthesis, origin and evolution of the medicinally important diosgenin saponins.</title>
        <authorList>
            <person name="Li Y."/>
            <person name="Tan C."/>
            <person name="Li Z."/>
            <person name="Guo J."/>
            <person name="Li S."/>
            <person name="Chen X."/>
            <person name="Wang C."/>
            <person name="Dai X."/>
            <person name="Yang H."/>
            <person name="Song W."/>
            <person name="Hou L."/>
            <person name="Xu J."/>
            <person name="Tong Z."/>
            <person name="Xu A."/>
            <person name="Yuan X."/>
            <person name="Wang W."/>
            <person name="Yang Q."/>
            <person name="Chen L."/>
            <person name="Sun Z."/>
            <person name="Wang K."/>
            <person name="Pan B."/>
            <person name="Chen J."/>
            <person name="Bao Y."/>
            <person name="Liu F."/>
            <person name="Qi X."/>
            <person name="Gang D.R."/>
            <person name="Wen J."/>
            <person name="Li J."/>
        </authorList>
    </citation>
    <scope>NUCLEOTIDE SEQUENCE [LARGE SCALE GENOMIC DNA]</scope>
    <source>
        <strain evidence="8">Dzin_1.0</strain>
    </source>
</reference>
<accession>A0A9D5BSX6</accession>
<protein>
    <recommendedName>
        <fullName evidence="7">Exostosin GT47 domain-containing protein</fullName>
    </recommendedName>
</protein>
<dbReference type="PANTHER" id="PTHR11062:SF58">
    <property type="entry name" value="XYLOGLUCAN GALACTOSYLTRANSFERASE GT19-RELATED"/>
    <property type="match status" value="1"/>
</dbReference>
<comment type="subcellular location">
    <subcellularLocation>
        <location evidence="1">Golgi apparatus membrane</location>
        <topology evidence="1">Single-pass type II membrane protein</topology>
    </subcellularLocation>
</comment>
<keyword evidence="3" id="KW-0808">Transferase</keyword>
<dbReference type="EMBL" id="JAGGNH010000095">
    <property type="protein sequence ID" value="KAJ0960232.1"/>
    <property type="molecule type" value="Genomic_DNA"/>
</dbReference>
<feature type="domain" description="Exostosin GT47" evidence="7">
    <location>
        <begin position="46"/>
        <end position="375"/>
    </location>
</feature>
<evidence type="ECO:0000256" key="2">
    <source>
        <dbReference type="ARBA" id="ARBA00010271"/>
    </source>
</evidence>
<evidence type="ECO:0000259" key="7">
    <source>
        <dbReference type="Pfam" id="PF03016"/>
    </source>
</evidence>
<name>A0A9D5BSX6_9LILI</name>
<sequence>MAPPLLPLFIMLMLVLIPNPIPQSHARFTPKAEDLVTSQSGGRPACDGRWIHIRSLPASFNTELLETCDAFPLMDEPLCPYAANHGLGPRTHNRSRSWYRTDPRLLEPLIHRRLMEHPCLTPDPSLADAIFLPYYASLDALPFLYSPPLFNSSALHALPLYHHLLSDQPHVYSRRHGHDHFLVLAGPAWDFSQAPDADPVLWGTSFLSRPEFFNLTVLTLESRPSPWQEHAIPHPTSFHPATLARLAAWLARARRSRRTTLMLFAGGGGGGGANIRGSIRAECENRTDLCQMVDCSDGVCSHDPIRFMRPMLRSSFCLQPPGDTPTRRSTFDGILAGCIPVFFEEISARKQYGWHLPRDRYEDFSVYVPKEDVVYGGVRITQVLSAIPEAEVRRMRERLLELAPGVMYRRHGSSAGLRAIKDAVDLAIDGVFRRIRRRVRALESRQLVVVDDAEEDGDDGWMDGSDLYGLR</sequence>
<gene>
    <name evidence="8" type="ORF">J5N97_001944</name>
</gene>
<keyword evidence="9" id="KW-1185">Reference proteome</keyword>
<feature type="signal peptide" evidence="6">
    <location>
        <begin position="1"/>
        <end position="26"/>
    </location>
</feature>
<comment type="similarity">
    <text evidence="2">Belongs to the glycosyltransferase 47 family.</text>
</comment>